<dbReference type="GO" id="GO:0005801">
    <property type="term" value="C:cis-Golgi network"/>
    <property type="evidence" value="ECO:0007669"/>
    <property type="project" value="TreeGrafter"/>
</dbReference>
<dbReference type="GO" id="GO:0005802">
    <property type="term" value="C:trans-Golgi network"/>
    <property type="evidence" value="ECO:0007669"/>
    <property type="project" value="TreeGrafter"/>
</dbReference>
<dbReference type="Proteomes" id="UP000267251">
    <property type="component" value="Unassembled WGS sequence"/>
</dbReference>
<comment type="similarity">
    <text evidence="1">Belongs to the TRAPP small subunits family. BET3 subfamily.</text>
</comment>
<dbReference type="Pfam" id="PF04051">
    <property type="entry name" value="TRAPP"/>
    <property type="match status" value="1"/>
</dbReference>
<accession>A0A4P9Y0Q8</accession>
<dbReference type="OrthoDB" id="941624at2759"/>
<dbReference type="InterPro" id="IPR037992">
    <property type="entry name" value="TRAPPC6/Trs33"/>
</dbReference>
<dbReference type="InterPro" id="IPR024096">
    <property type="entry name" value="NO_sig/Golgi_transp_ligand-bd"/>
</dbReference>
<dbReference type="GO" id="GO:0030008">
    <property type="term" value="C:TRAPP complex"/>
    <property type="evidence" value="ECO:0007669"/>
    <property type="project" value="TreeGrafter"/>
</dbReference>
<evidence type="ECO:0000256" key="1">
    <source>
        <dbReference type="ARBA" id="ARBA00006218"/>
    </source>
</evidence>
<dbReference type="SUPFAM" id="SSF111126">
    <property type="entry name" value="Ligand-binding domain in the NO signalling and Golgi transport"/>
    <property type="match status" value="1"/>
</dbReference>
<dbReference type="InterPro" id="IPR007194">
    <property type="entry name" value="TRAPP_component"/>
</dbReference>
<feature type="non-terminal residue" evidence="2">
    <location>
        <position position="1"/>
    </location>
</feature>
<gene>
    <name evidence="2" type="ORF">BJ684DRAFT_909</name>
</gene>
<dbReference type="PANTHER" id="PTHR12817">
    <property type="entry name" value="TRAFFICKING PROTEIN PARTICLE COMPLEX SUBUNIT 6B"/>
    <property type="match status" value="1"/>
</dbReference>
<feature type="non-terminal residue" evidence="2">
    <location>
        <position position="126"/>
    </location>
</feature>
<reference evidence="3" key="1">
    <citation type="journal article" date="2018" name="Nat. Microbiol.">
        <title>Leveraging single-cell genomics to expand the fungal tree of life.</title>
        <authorList>
            <person name="Ahrendt S.R."/>
            <person name="Quandt C.A."/>
            <person name="Ciobanu D."/>
            <person name="Clum A."/>
            <person name="Salamov A."/>
            <person name="Andreopoulos B."/>
            <person name="Cheng J.F."/>
            <person name="Woyke T."/>
            <person name="Pelin A."/>
            <person name="Henrissat B."/>
            <person name="Reynolds N.K."/>
            <person name="Benny G.L."/>
            <person name="Smith M.E."/>
            <person name="James T.Y."/>
            <person name="Grigoriev I.V."/>
        </authorList>
    </citation>
    <scope>NUCLEOTIDE SEQUENCE [LARGE SCALE GENOMIC DNA]</scope>
</reference>
<dbReference type="PANTHER" id="PTHR12817:SF0">
    <property type="entry name" value="GEO08327P1"/>
    <property type="match status" value="1"/>
</dbReference>
<keyword evidence="3" id="KW-1185">Reference proteome</keyword>
<organism evidence="2 3">
    <name type="scientific">Piptocephalis cylindrospora</name>
    <dbReference type="NCBI Taxonomy" id="1907219"/>
    <lineage>
        <taxon>Eukaryota</taxon>
        <taxon>Fungi</taxon>
        <taxon>Fungi incertae sedis</taxon>
        <taxon>Zoopagomycota</taxon>
        <taxon>Zoopagomycotina</taxon>
        <taxon>Zoopagomycetes</taxon>
        <taxon>Zoopagales</taxon>
        <taxon>Piptocephalidaceae</taxon>
        <taxon>Piptocephalis</taxon>
    </lineage>
</organism>
<evidence type="ECO:0000313" key="3">
    <source>
        <dbReference type="Proteomes" id="UP000267251"/>
    </source>
</evidence>
<dbReference type="CDD" id="cd14944">
    <property type="entry name" value="TRAPPC6A_Trs33"/>
    <property type="match status" value="1"/>
</dbReference>
<proteinExistence type="inferred from homology"/>
<dbReference type="Gene3D" id="3.30.1380.20">
    <property type="entry name" value="Trafficking protein particle complex subunit 3"/>
    <property type="match status" value="1"/>
</dbReference>
<dbReference type="GO" id="GO:0006888">
    <property type="term" value="P:endoplasmic reticulum to Golgi vesicle-mediated transport"/>
    <property type="evidence" value="ECO:0007669"/>
    <property type="project" value="TreeGrafter"/>
</dbReference>
<protein>
    <submittedName>
        <fullName evidence="2">Transport protein particle component</fullName>
    </submittedName>
</protein>
<sequence length="126" mass="14200">RLEGLGYRVGTALAERYTKGRPYMTENLDVIKFICKDFWIAVFRRQVDNLRTNHRGVYVLQDNTFRWLSRASTGLGGADAARRSQPFLWFPCGIIRGALANLGVAATVTAETTGLPQCTFHIKIHK</sequence>
<evidence type="ECO:0000313" key="2">
    <source>
        <dbReference type="EMBL" id="RKP12345.1"/>
    </source>
</evidence>
<dbReference type="EMBL" id="KZ988369">
    <property type="protein sequence ID" value="RKP12345.1"/>
    <property type="molecule type" value="Genomic_DNA"/>
</dbReference>
<dbReference type="AlphaFoldDB" id="A0A4P9Y0Q8"/>
<name>A0A4P9Y0Q8_9FUNG</name>